<dbReference type="PROSITE" id="PS51257">
    <property type="entry name" value="PROKAR_LIPOPROTEIN"/>
    <property type="match status" value="1"/>
</dbReference>
<feature type="domain" description="RlpA-like protein double-psi beta-barrel" evidence="6">
    <location>
        <begin position="54"/>
        <end position="143"/>
    </location>
</feature>
<evidence type="ECO:0000256" key="5">
    <source>
        <dbReference type="SAM" id="MobiDB-lite"/>
    </source>
</evidence>
<gene>
    <name evidence="3" type="primary">rlpA</name>
    <name evidence="7" type="ORF">EBB_18160</name>
</gene>
<dbReference type="Proteomes" id="UP000641152">
    <property type="component" value="Unassembled WGS sequence"/>
</dbReference>
<comment type="subcellular location">
    <subcellularLocation>
        <location evidence="3">Cell membrane</location>
        <topology evidence="3">Lipid-anchor</topology>
    </subcellularLocation>
</comment>
<evidence type="ECO:0000313" key="8">
    <source>
        <dbReference type="Proteomes" id="UP000641152"/>
    </source>
</evidence>
<dbReference type="CDD" id="cd22268">
    <property type="entry name" value="DPBB_RlpA-like"/>
    <property type="match status" value="1"/>
</dbReference>
<dbReference type="EC" id="4.2.2.-" evidence="3"/>
<protein>
    <recommendedName>
        <fullName evidence="3">Endolytic peptidoglycan transglycosylase RlpA</fullName>
        <ecNumber evidence="3">4.2.2.-</ecNumber>
    </recommendedName>
</protein>
<keyword evidence="3" id="KW-0472">Membrane</keyword>
<comment type="caution">
    <text evidence="7">The sequence shown here is derived from an EMBL/GenBank/DDBJ whole genome shotgun (WGS) entry which is preliminary data.</text>
</comment>
<keyword evidence="1 3" id="KW-0456">Lyase</keyword>
<evidence type="ECO:0000256" key="1">
    <source>
        <dbReference type="ARBA" id="ARBA00023239"/>
    </source>
</evidence>
<dbReference type="Gene3D" id="2.40.40.10">
    <property type="entry name" value="RlpA-like domain"/>
    <property type="match status" value="1"/>
</dbReference>
<keyword evidence="8" id="KW-1185">Reference proteome</keyword>
<dbReference type="Pfam" id="PF03330">
    <property type="entry name" value="DPBB_1"/>
    <property type="match status" value="1"/>
</dbReference>
<reference evidence="7 8" key="1">
    <citation type="submission" date="2020-09" db="EMBL/GenBank/DDBJ databases">
        <title>Methylomonas albis sp. nov. and Methylomonas fluvii sp. nov.: Two cold-adapted methanotrophs from the River Elbe and an amended description of Methylovulum psychrotolerans strain Eb1.</title>
        <authorList>
            <person name="Bussmann I.K."/>
            <person name="Klings K.-W."/>
            <person name="Warnstedt J."/>
            <person name="Hoppert M."/>
            <person name="Saborowski A."/>
            <person name="Horn F."/>
            <person name="Liebner S."/>
        </authorList>
    </citation>
    <scope>NUCLEOTIDE SEQUENCE [LARGE SCALE GENOMIC DNA]</scope>
    <source>
        <strain evidence="7 8">EbB</strain>
    </source>
</reference>
<dbReference type="InterPro" id="IPR009009">
    <property type="entry name" value="RlpA-like_DPBB"/>
</dbReference>
<organism evidence="7 8">
    <name type="scientific">Methylomonas fluvii</name>
    <dbReference type="NCBI Taxonomy" id="1854564"/>
    <lineage>
        <taxon>Bacteria</taxon>
        <taxon>Pseudomonadati</taxon>
        <taxon>Pseudomonadota</taxon>
        <taxon>Gammaproteobacteria</taxon>
        <taxon>Methylococcales</taxon>
        <taxon>Methylococcaceae</taxon>
        <taxon>Methylomonas</taxon>
    </lineage>
</organism>
<feature type="compositionally biased region" description="Polar residues" evidence="5">
    <location>
        <begin position="33"/>
        <end position="47"/>
    </location>
</feature>
<evidence type="ECO:0000256" key="2">
    <source>
        <dbReference type="ARBA" id="ARBA00023316"/>
    </source>
</evidence>
<evidence type="ECO:0000256" key="3">
    <source>
        <dbReference type="HAMAP-Rule" id="MF_02071"/>
    </source>
</evidence>
<dbReference type="PANTHER" id="PTHR34183">
    <property type="entry name" value="ENDOLYTIC PEPTIDOGLYCAN TRANSGLYCOSYLASE RLPA"/>
    <property type="match status" value="1"/>
</dbReference>
<dbReference type="InterPro" id="IPR036908">
    <property type="entry name" value="RlpA-like_sf"/>
</dbReference>
<keyword evidence="3" id="KW-1003">Cell membrane</keyword>
<dbReference type="InterPro" id="IPR012997">
    <property type="entry name" value="RplA"/>
</dbReference>
<dbReference type="EMBL" id="JACXST010000003">
    <property type="protein sequence ID" value="MBD9362399.1"/>
    <property type="molecule type" value="Genomic_DNA"/>
</dbReference>
<keyword evidence="3" id="KW-0449">Lipoprotein</keyword>
<dbReference type="PANTHER" id="PTHR34183:SF1">
    <property type="entry name" value="ENDOLYTIC PEPTIDOGLYCAN TRANSGLYCOSYLASE RLPA"/>
    <property type="match status" value="1"/>
</dbReference>
<dbReference type="SUPFAM" id="SSF50685">
    <property type="entry name" value="Barwin-like endoglucanases"/>
    <property type="match status" value="1"/>
</dbReference>
<accession>A0ABR9DH17</accession>
<comment type="function">
    <text evidence="3">Lytic transglycosylase with a strong preference for naked glycan strands that lack stem peptides.</text>
</comment>
<dbReference type="InterPro" id="IPR034718">
    <property type="entry name" value="RlpA"/>
</dbReference>
<feature type="region of interest" description="Disordered" evidence="5">
    <location>
        <begin position="28"/>
        <end position="72"/>
    </location>
</feature>
<evidence type="ECO:0000313" key="7">
    <source>
        <dbReference type="EMBL" id="MBD9362399.1"/>
    </source>
</evidence>
<sequence length="164" mass="17460">MGMATHRKISGFIGALLIVIWASSGCRSDRSNEQAPQQSPDQASTPKKTTHKEIGEASWYGPGFHGQETASGETFDQKKLTAAHPSLPMGTKATVTNLDNGKKVDVTINDRGPAPSEDRAIDLSSGAANKLDMKKDGTAQVKIETKSTKKIRTKSGKAKLAVNP</sequence>
<dbReference type="NCBIfam" id="TIGR00413">
    <property type="entry name" value="rlpA"/>
    <property type="match status" value="1"/>
</dbReference>
<dbReference type="HAMAP" id="MF_02071">
    <property type="entry name" value="RlpA"/>
    <property type="match status" value="1"/>
</dbReference>
<evidence type="ECO:0000259" key="6">
    <source>
        <dbReference type="Pfam" id="PF03330"/>
    </source>
</evidence>
<proteinExistence type="inferred from homology"/>
<comment type="similarity">
    <text evidence="3 4">Belongs to the RlpA family.</text>
</comment>
<name>A0ABR9DH17_9GAMM</name>
<keyword evidence="2 3" id="KW-0961">Cell wall biogenesis/degradation</keyword>
<evidence type="ECO:0000256" key="4">
    <source>
        <dbReference type="RuleBase" id="RU003495"/>
    </source>
</evidence>
<keyword evidence="3" id="KW-0564">Palmitate</keyword>